<keyword evidence="1" id="KW-0812">Transmembrane</keyword>
<dbReference type="HOGENOM" id="CLU_2840019_0_0_0"/>
<accession>E3CY20</accession>
<dbReference type="Proteomes" id="UP000005096">
    <property type="component" value="Chromosome"/>
</dbReference>
<reference evidence="2 3" key="1">
    <citation type="journal article" date="2010" name="Stand. Genomic Sci.">
        <title>Non-contiguous finished genome sequence of Aminomonas paucivorans type strain (GLU-3).</title>
        <authorList>
            <person name="Pitluck S."/>
            <person name="Yasawong M."/>
            <person name="Held B."/>
            <person name="Lapidus A."/>
            <person name="Nolan M."/>
            <person name="Copeland A."/>
            <person name="Lucas S."/>
            <person name="Del Rio T.G."/>
            <person name="Tice H."/>
            <person name="Cheng J.F."/>
            <person name="Chertkov O."/>
            <person name="Goodwin L."/>
            <person name="Tapia R."/>
            <person name="Han C."/>
            <person name="Liolios K."/>
            <person name="Ivanova N."/>
            <person name="Mavromatis K."/>
            <person name="Ovchinnikova G."/>
            <person name="Pati A."/>
            <person name="Chen A."/>
            <person name="Palaniappan K."/>
            <person name="Land M."/>
            <person name="Hauser L."/>
            <person name="Chang Y.J."/>
            <person name="Jeffries C.D."/>
            <person name="Pukall R."/>
            <person name="Spring S."/>
            <person name="Rohde M."/>
            <person name="Sikorski J."/>
            <person name="Goker M."/>
            <person name="Woyke T."/>
            <person name="Bristow J."/>
            <person name="Eisen J.A."/>
            <person name="Markowitz V."/>
            <person name="Hugenholtz P."/>
            <person name="Kyrpides N.C."/>
            <person name="Klenk H.P."/>
        </authorList>
    </citation>
    <scope>NUCLEOTIDE SEQUENCE [LARGE SCALE GENOMIC DNA]</scope>
    <source>
        <strain evidence="2 3">DSM 12260</strain>
    </source>
</reference>
<dbReference type="EMBL" id="CM001022">
    <property type="protein sequence ID" value="EFQ24507.1"/>
    <property type="molecule type" value="Genomic_DNA"/>
</dbReference>
<dbReference type="STRING" id="584708.Apau_2096"/>
<name>E3CY20_9BACT</name>
<dbReference type="RefSeq" id="WP_006301748.1">
    <property type="nucleotide sequence ID" value="NZ_CM001022.1"/>
</dbReference>
<protein>
    <recommendedName>
        <fullName evidence="4">Ferric oxidoreductase domain-containing protein</fullName>
    </recommendedName>
</protein>
<dbReference type="AlphaFoldDB" id="E3CY20"/>
<evidence type="ECO:0000313" key="2">
    <source>
        <dbReference type="EMBL" id="EFQ24507.1"/>
    </source>
</evidence>
<evidence type="ECO:0000256" key="1">
    <source>
        <dbReference type="SAM" id="Phobius"/>
    </source>
</evidence>
<evidence type="ECO:0008006" key="4">
    <source>
        <dbReference type="Google" id="ProtNLM"/>
    </source>
</evidence>
<gene>
    <name evidence="2" type="ORF">Apau_2096</name>
</gene>
<sequence>MDTLFRLSGILALTSLVVAATTGLFGAALRRRFPGPWVLRVHRTAGIAALASALLHGGIVHLYYR</sequence>
<keyword evidence="1" id="KW-1133">Transmembrane helix</keyword>
<dbReference type="PaxDb" id="584708-Apau_2096"/>
<keyword evidence="3" id="KW-1185">Reference proteome</keyword>
<keyword evidence="1" id="KW-0472">Membrane</keyword>
<organism evidence="2 3">
    <name type="scientific">Aminomonas paucivorans DSM 12260</name>
    <dbReference type="NCBI Taxonomy" id="584708"/>
    <lineage>
        <taxon>Bacteria</taxon>
        <taxon>Thermotogati</taxon>
        <taxon>Synergistota</taxon>
        <taxon>Synergistia</taxon>
        <taxon>Synergistales</taxon>
        <taxon>Synergistaceae</taxon>
        <taxon>Aminomonas</taxon>
    </lineage>
</organism>
<feature type="transmembrane region" description="Helical" evidence="1">
    <location>
        <begin position="45"/>
        <end position="64"/>
    </location>
</feature>
<proteinExistence type="predicted"/>
<evidence type="ECO:0000313" key="3">
    <source>
        <dbReference type="Proteomes" id="UP000005096"/>
    </source>
</evidence>